<evidence type="ECO:0000256" key="6">
    <source>
        <dbReference type="SAM" id="Phobius"/>
    </source>
</evidence>
<reference evidence="8" key="5">
    <citation type="submission" date="2018-04" db="UniProtKB">
        <authorList>
            <consortium name="EnsemblFungi"/>
        </authorList>
    </citation>
    <scope>IDENTIFICATION</scope>
    <source>
        <strain evidence="8">R3-111a-1</strain>
    </source>
</reference>
<dbReference type="GeneID" id="20342729"/>
<reference evidence="7" key="2">
    <citation type="submission" date="2010-07" db="EMBL/GenBank/DDBJ databases">
        <authorList>
            <consortium name="The Broad Institute Genome Sequencing Platform"/>
            <consortium name="Broad Institute Genome Sequencing Center for Infectious Disease"/>
            <person name="Ma L.-J."/>
            <person name="Dead R."/>
            <person name="Young S."/>
            <person name="Zeng Q."/>
            <person name="Koehrsen M."/>
            <person name="Alvarado L."/>
            <person name="Berlin A."/>
            <person name="Chapman S.B."/>
            <person name="Chen Z."/>
            <person name="Freedman E."/>
            <person name="Gellesch M."/>
            <person name="Goldberg J."/>
            <person name="Griggs A."/>
            <person name="Gujja S."/>
            <person name="Heilman E.R."/>
            <person name="Heiman D."/>
            <person name="Hepburn T."/>
            <person name="Howarth C."/>
            <person name="Jen D."/>
            <person name="Larson L."/>
            <person name="Mehta T."/>
            <person name="Neiman D."/>
            <person name="Pearson M."/>
            <person name="Roberts A."/>
            <person name="Saif S."/>
            <person name="Shea T."/>
            <person name="Shenoy N."/>
            <person name="Sisk P."/>
            <person name="Stolte C."/>
            <person name="Sykes S."/>
            <person name="Walk T."/>
            <person name="White J."/>
            <person name="Yandava C."/>
            <person name="Haas B."/>
            <person name="Nusbaum C."/>
            <person name="Birren B."/>
        </authorList>
    </citation>
    <scope>NUCLEOTIDE SEQUENCE</scope>
    <source>
        <strain evidence="7">R3-111a-1</strain>
    </source>
</reference>
<sequence length="277" mass="30945">MIIKRLQPARYLAGLVLAWGVVATLTAWVTNLVGLVACRLLLGLFPGVALYFTMSYGRRSIAYFFATSAFLGRRRRPGRLHRRRPRLAAPGAGSCSRRLALMQHGELGGARARNADELDWGRRAGSGFRDPTLWLFLRDAVLRQQQTCSTPSPVFLPTIIPRGSAASCWRGPWSTTRATASAPSRRACSRRSATPRAGVASSHMFEKQVRRPRFTRATAPPMGLSLLGLACIVALHCIFRWENGRRARGELDWMVEGRTEEKVMELGERSPYFRFTL</sequence>
<gene>
    <name evidence="8" type="primary">20342729</name>
    <name evidence="7" type="ORF">GGTG_02271</name>
</gene>
<dbReference type="PANTHER" id="PTHR43791">
    <property type="entry name" value="PERMEASE-RELATED"/>
    <property type="match status" value="1"/>
</dbReference>
<evidence type="ECO:0000256" key="3">
    <source>
        <dbReference type="ARBA" id="ARBA00022692"/>
    </source>
</evidence>
<accession>J3NLW6</accession>
<dbReference type="PANTHER" id="PTHR43791:SF91">
    <property type="entry name" value="MAJOR FACILITATOR SUPERFAMILY (MFS) PROFILE DOMAIN-CONTAINING PROTEIN-RELATED"/>
    <property type="match status" value="1"/>
</dbReference>
<organism evidence="7">
    <name type="scientific">Gaeumannomyces tritici (strain R3-111a-1)</name>
    <name type="common">Wheat and barley take-all root rot fungus</name>
    <name type="synonym">Gaeumannomyces graminis var. tritici</name>
    <dbReference type="NCBI Taxonomy" id="644352"/>
    <lineage>
        <taxon>Eukaryota</taxon>
        <taxon>Fungi</taxon>
        <taxon>Dikarya</taxon>
        <taxon>Ascomycota</taxon>
        <taxon>Pezizomycotina</taxon>
        <taxon>Sordariomycetes</taxon>
        <taxon>Sordariomycetidae</taxon>
        <taxon>Magnaporthales</taxon>
        <taxon>Magnaporthaceae</taxon>
        <taxon>Gaeumannomyces</taxon>
    </lineage>
</organism>
<feature type="transmembrane region" description="Helical" evidence="6">
    <location>
        <begin position="12"/>
        <end position="42"/>
    </location>
</feature>
<keyword evidence="3 6" id="KW-0812">Transmembrane</keyword>
<dbReference type="SUPFAM" id="SSF103473">
    <property type="entry name" value="MFS general substrate transporter"/>
    <property type="match status" value="1"/>
</dbReference>
<dbReference type="GO" id="GO:0016020">
    <property type="term" value="C:membrane"/>
    <property type="evidence" value="ECO:0007669"/>
    <property type="project" value="UniProtKB-SubCell"/>
</dbReference>
<evidence type="ECO:0000256" key="2">
    <source>
        <dbReference type="ARBA" id="ARBA00022448"/>
    </source>
</evidence>
<dbReference type="VEuPathDB" id="FungiDB:GGTG_02271"/>
<reference evidence="9" key="1">
    <citation type="submission" date="2010-07" db="EMBL/GenBank/DDBJ databases">
        <title>The genome sequence of Gaeumannomyces graminis var. tritici strain R3-111a-1.</title>
        <authorList>
            <consortium name="The Broad Institute Genome Sequencing Platform"/>
            <person name="Ma L.-J."/>
            <person name="Dead R."/>
            <person name="Young S."/>
            <person name="Zeng Q."/>
            <person name="Koehrsen M."/>
            <person name="Alvarado L."/>
            <person name="Berlin A."/>
            <person name="Chapman S.B."/>
            <person name="Chen Z."/>
            <person name="Freedman E."/>
            <person name="Gellesch M."/>
            <person name="Goldberg J."/>
            <person name="Griggs A."/>
            <person name="Gujja S."/>
            <person name="Heilman E.R."/>
            <person name="Heiman D."/>
            <person name="Hepburn T."/>
            <person name="Howarth C."/>
            <person name="Jen D."/>
            <person name="Larson L."/>
            <person name="Mehta T."/>
            <person name="Neiman D."/>
            <person name="Pearson M."/>
            <person name="Roberts A."/>
            <person name="Saif S."/>
            <person name="Shea T."/>
            <person name="Shenoy N."/>
            <person name="Sisk P."/>
            <person name="Stolte C."/>
            <person name="Sykes S."/>
            <person name="Walk T."/>
            <person name="White J."/>
            <person name="Yandava C."/>
            <person name="Haas B."/>
            <person name="Nusbaum C."/>
            <person name="Birren B."/>
        </authorList>
    </citation>
    <scope>NUCLEOTIDE SEQUENCE [LARGE SCALE GENOMIC DNA]</scope>
    <source>
        <strain evidence="9">R3-111a-1</strain>
    </source>
</reference>
<evidence type="ECO:0008006" key="10">
    <source>
        <dbReference type="Google" id="ProtNLM"/>
    </source>
</evidence>
<dbReference type="GO" id="GO:0022857">
    <property type="term" value="F:transmembrane transporter activity"/>
    <property type="evidence" value="ECO:0007669"/>
    <property type="project" value="TreeGrafter"/>
</dbReference>
<name>J3NLW6_GAET3</name>
<dbReference type="HOGENOM" id="CLU_1004888_0_0_1"/>
<evidence type="ECO:0000256" key="5">
    <source>
        <dbReference type="ARBA" id="ARBA00023136"/>
    </source>
</evidence>
<protein>
    <recommendedName>
        <fullName evidence="10">Major facilitator superfamily (MFS) profile domain-containing protein</fullName>
    </recommendedName>
</protein>
<feature type="transmembrane region" description="Helical" evidence="6">
    <location>
        <begin position="217"/>
        <end position="241"/>
    </location>
</feature>
<evidence type="ECO:0000313" key="8">
    <source>
        <dbReference type="EnsemblFungi" id="EJT82297"/>
    </source>
</evidence>
<reference evidence="8" key="4">
    <citation type="journal article" date="2015" name="G3 (Bethesda)">
        <title>Genome sequences of three phytopathogenic species of the Magnaporthaceae family of fungi.</title>
        <authorList>
            <person name="Okagaki L.H."/>
            <person name="Nunes C.C."/>
            <person name="Sailsbery J."/>
            <person name="Clay B."/>
            <person name="Brown D."/>
            <person name="John T."/>
            <person name="Oh Y."/>
            <person name="Young N."/>
            <person name="Fitzgerald M."/>
            <person name="Haas B.J."/>
            <person name="Zeng Q."/>
            <person name="Young S."/>
            <person name="Adiconis X."/>
            <person name="Fan L."/>
            <person name="Levin J.Z."/>
            <person name="Mitchell T.K."/>
            <person name="Okubara P.A."/>
            <person name="Farman M.L."/>
            <person name="Kohn L.M."/>
            <person name="Birren B."/>
            <person name="Ma L.-J."/>
            <person name="Dean R.A."/>
        </authorList>
    </citation>
    <scope>NUCLEOTIDE SEQUENCE</scope>
    <source>
        <strain evidence="8">R3-111a-1</strain>
    </source>
</reference>
<keyword evidence="2" id="KW-0813">Transport</keyword>
<evidence type="ECO:0000313" key="9">
    <source>
        <dbReference type="Proteomes" id="UP000006039"/>
    </source>
</evidence>
<evidence type="ECO:0000313" key="7">
    <source>
        <dbReference type="EMBL" id="EJT82297.1"/>
    </source>
</evidence>
<dbReference type="Proteomes" id="UP000006039">
    <property type="component" value="Unassembled WGS sequence"/>
</dbReference>
<dbReference type="InterPro" id="IPR036259">
    <property type="entry name" value="MFS_trans_sf"/>
</dbReference>
<proteinExistence type="predicted"/>
<comment type="subcellular location">
    <subcellularLocation>
        <location evidence="1">Membrane</location>
        <topology evidence="1">Multi-pass membrane protein</topology>
    </subcellularLocation>
</comment>
<dbReference type="RefSeq" id="XP_009218306.1">
    <property type="nucleotide sequence ID" value="XM_009220042.1"/>
</dbReference>
<keyword evidence="4 6" id="KW-1133">Transmembrane helix</keyword>
<keyword evidence="5 6" id="KW-0472">Membrane</keyword>
<dbReference type="AlphaFoldDB" id="J3NLW6"/>
<evidence type="ECO:0000256" key="4">
    <source>
        <dbReference type="ARBA" id="ARBA00022989"/>
    </source>
</evidence>
<dbReference type="EnsemblFungi" id="EJT82297">
    <property type="protein sequence ID" value="EJT82297"/>
    <property type="gene ID" value="GGTG_02271"/>
</dbReference>
<keyword evidence="9" id="KW-1185">Reference proteome</keyword>
<reference evidence="7" key="3">
    <citation type="submission" date="2010-09" db="EMBL/GenBank/DDBJ databases">
        <title>Annotation of Gaeumannomyces graminis var. tritici R3-111a-1.</title>
        <authorList>
            <consortium name="The Broad Institute Genome Sequencing Platform"/>
            <person name="Ma L.-J."/>
            <person name="Dead R."/>
            <person name="Young S.K."/>
            <person name="Zeng Q."/>
            <person name="Gargeya S."/>
            <person name="Fitzgerald M."/>
            <person name="Haas B."/>
            <person name="Abouelleil A."/>
            <person name="Alvarado L."/>
            <person name="Arachchi H.M."/>
            <person name="Berlin A."/>
            <person name="Brown A."/>
            <person name="Chapman S.B."/>
            <person name="Chen Z."/>
            <person name="Dunbar C."/>
            <person name="Freedman E."/>
            <person name="Gearin G."/>
            <person name="Gellesch M."/>
            <person name="Goldberg J."/>
            <person name="Griggs A."/>
            <person name="Gujja S."/>
            <person name="Heiman D."/>
            <person name="Howarth C."/>
            <person name="Larson L."/>
            <person name="Lui A."/>
            <person name="MacDonald P.J.P."/>
            <person name="Mehta T."/>
            <person name="Montmayeur A."/>
            <person name="Murphy C."/>
            <person name="Neiman D."/>
            <person name="Pearson M."/>
            <person name="Priest M."/>
            <person name="Roberts A."/>
            <person name="Saif S."/>
            <person name="Shea T."/>
            <person name="Shenoy N."/>
            <person name="Sisk P."/>
            <person name="Stolte C."/>
            <person name="Sykes S."/>
            <person name="Yandava C."/>
            <person name="Wortman J."/>
            <person name="Nusbaum C."/>
            <person name="Birren B."/>
        </authorList>
    </citation>
    <scope>NUCLEOTIDE SEQUENCE</scope>
    <source>
        <strain evidence="7">R3-111a-1</strain>
    </source>
</reference>
<dbReference type="EMBL" id="GL385395">
    <property type="protein sequence ID" value="EJT82297.1"/>
    <property type="molecule type" value="Genomic_DNA"/>
</dbReference>
<evidence type="ECO:0000256" key="1">
    <source>
        <dbReference type="ARBA" id="ARBA00004141"/>
    </source>
</evidence>